<evidence type="ECO:0000256" key="1">
    <source>
        <dbReference type="SAM" id="MobiDB-lite"/>
    </source>
</evidence>
<feature type="compositionally biased region" description="Polar residues" evidence="1">
    <location>
        <begin position="538"/>
        <end position="570"/>
    </location>
</feature>
<accession>A0A1M5BNY8</accession>
<dbReference type="Proteomes" id="UP000184327">
    <property type="component" value="Unassembled WGS sequence"/>
</dbReference>
<organism evidence="2 3">
    <name type="scientific">Lampropedia hyalina DSM 16112</name>
    <dbReference type="NCBI Taxonomy" id="1122156"/>
    <lineage>
        <taxon>Bacteria</taxon>
        <taxon>Pseudomonadati</taxon>
        <taxon>Pseudomonadota</taxon>
        <taxon>Betaproteobacteria</taxon>
        <taxon>Burkholderiales</taxon>
        <taxon>Comamonadaceae</taxon>
        <taxon>Lampropedia</taxon>
    </lineage>
</organism>
<dbReference type="EMBL" id="FQUZ01000022">
    <property type="protein sequence ID" value="SHF43932.1"/>
    <property type="molecule type" value="Genomic_DNA"/>
</dbReference>
<reference evidence="2 3" key="1">
    <citation type="submission" date="2016-11" db="EMBL/GenBank/DDBJ databases">
        <authorList>
            <person name="Jaros S."/>
            <person name="Januszkiewicz K."/>
            <person name="Wedrychowicz H."/>
        </authorList>
    </citation>
    <scope>NUCLEOTIDE SEQUENCE [LARGE SCALE GENOMIC DNA]</scope>
    <source>
        <strain evidence="2 3">DSM 16112</strain>
    </source>
</reference>
<name>A0A1M5BNY8_9BURK</name>
<feature type="non-terminal residue" evidence="2">
    <location>
        <position position="1"/>
    </location>
</feature>
<gene>
    <name evidence="2" type="ORF">SAMN02745117_01955</name>
</gene>
<feature type="region of interest" description="Disordered" evidence="1">
    <location>
        <begin position="533"/>
        <end position="575"/>
    </location>
</feature>
<protein>
    <submittedName>
        <fullName evidence="2">Uncharacterized protein</fullName>
    </submittedName>
</protein>
<dbReference type="AlphaFoldDB" id="A0A1M5BNY8"/>
<sequence>TSILEDLTGTAGGLEALSELVEGLVLIPGTGLNPLIDTLNNVLGNLSGGASVGDLGGLLGGLLGGDLLGGVGDLLGGNLLGSVTDLLESVLGGLTGTDALLGTDLLNNLLSAGDTGGLLNLTGVLEGLGDSVGPVLNSLIGGLGSDAGNPTALAPVVTALQGLLSGIQGGNPIANVVNGLLGTGSDGGLLSGLTGAGSLLGTLTGGSGKDWGLISSLQGILKDVTTGTELLEPVSDLVDALIDPNGGTLAAITGPLNDLLALPGGLGVLESLENSLSAQGAGSPLGVLGEAVNGLLGNLNLADSITEAVDSLLNGITTHVQPTLGFLGGNDQKDNIETALENLQNLSGSADVLNLLGTTLGGLGNTGLSTLPTLLTDLSGGLLGAVGDLLEGVLGLVSDLVGGTRLVKDLDPSLIGGFGIDKAAGSLGANVQDIIGGTIDDVTGGLLHDLLDSLDLSALTHGLLGNAAAGIEPAAAPVAMAMAFTPALSDEGSSVLTALFQSEETESVADNAQGSDAGVLDLLLTQEVTLEAKEPSADTDSVANSQQNAELAGNTATAAVSENASAQPNEASHDVEPIAVPISSQISGDKGNETALTLAQQLQNNQLI</sequence>
<proteinExistence type="predicted"/>
<evidence type="ECO:0000313" key="2">
    <source>
        <dbReference type="EMBL" id="SHF43932.1"/>
    </source>
</evidence>
<keyword evidence="3" id="KW-1185">Reference proteome</keyword>
<dbReference type="STRING" id="1122156.SAMN02745117_01955"/>
<evidence type="ECO:0000313" key="3">
    <source>
        <dbReference type="Proteomes" id="UP000184327"/>
    </source>
</evidence>